<evidence type="ECO:0000256" key="2">
    <source>
        <dbReference type="ARBA" id="ARBA00022448"/>
    </source>
</evidence>
<evidence type="ECO:0000256" key="1">
    <source>
        <dbReference type="ARBA" id="ARBA00007148"/>
    </source>
</evidence>
<dbReference type="InterPro" id="IPR014830">
    <property type="entry name" value="Glycolipid_transfer_prot_dom"/>
</dbReference>
<sequence>MTFQSFFNGKVKQNKQKNKTTDSEESSIVTKRDIMEKGDSVYENATALSAMAEAFEELSGIIKEHGLDFDLSLKPFCHACSYVSVLFGFLGFAFKFAEMEYTSKVRDLERASATYGTLNNILDFDVRNHSVKIQGSLSRNLRRVRQGLDLMRVLFKNFLSADNYSLREAASSAYQDVCAPYHTWGIRTAAFAGMHTLPTKEQLVINLHETAESTEKHMRRYIDASLPVIEYIDNLFNLRRIPLNW</sequence>
<evidence type="ECO:0000256" key="3">
    <source>
        <dbReference type="ARBA" id="ARBA00023055"/>
    </source>
</evidence>
<dbReference type="Gene3D" id="1.10.3520.10">
    <property type="entry name" value="Glycolipid transfer protein"/>
    <property type="match status" value="1"/>
</dbReference>
<gene>
    <name evidence="6" type="ORF">LIER_11023</name>
</gene>
<organism evidence="6 7">
    <name type="scientific">Lithospermum erythrorhizon</name>
    <name type="common">Purple gromwell</name>
    <name type="synonym">Lithospermum officinale var. erythrorhizon</name>
    <dbReference type="NCBI Taxonomy" id="34254"/>
    <lineage>
        <taxon>Eukaryota</taxon>
        <taxon>Viridiplantae</taxon>
        <taxon>Streptophyta</taxon>
        <taxon>Embryophyta</taxon>
        <taxon>Tracheophyta</taxon>
        <taxon>Spermatophyta</taxon>
        <taxon>Magnoliopsida</taxon>
        <taxon>eudicotyledons</taxon>
        <taxon>Gunneridae</taxon>
        <taxon>Pentapetalae</taxon>
        <taxon>asterids</taxon>
        <taxon>lamiids</taxon>
        <taxon>Boraginales</taxon>
        <taxon>Boraginaceae</taxon>
        <taxon>Boraginoideae</taxon>
        <taxon>Lithospermeae</taxon>
        <taxon>Lithospermum</taxon>
    </lineage>
</organism>
<dbReference type="InterPro" id="IPR036497">
    <property type="entry name" value="GLTP_sf"/>
</dbReference>
<feature type="region of interest" description="Disordered" evidence="4">
    <location>
        <begin position="1"/>
        <end position="26"/>
    </location>
</feature>
<dbReference type="PANTHER" id="PTHR10219">
    <property type="entry name" value="GLYCOLIPID TRANSFER PROTEIN-RELATED"/>
    <property type="match status" value="1"/>
</dbReference>
<name>A0AAV3PN92_LITER</name>
<accession>A0AAV3PN92</accession>
<dbReference type="GO" id="GO:0005829">
    <property type="term" value="C:cytosol"/>
    <property type="evidence" value="ECO:0007669"/>
    <property type="project" value="TreeGrafter"/>
</dbReference>
<dbReference type="GO" id="GO:1902387">
    <property type="term" value="F:ceramide 1-phosphate binding"/>
    <property type="evidence" value="ECO:0007669"/>
    <property type="project" value="TreeGrafter"/>
</dbReference>
<dbReference type="AlphaFoldDB" id="A0AAV3PN92"/>
<dbReference type="Proteomes" id="UP001454036">
    <property type="component" value="Unassembled WGS sequence"/>
</dbReference>
<feature type="domain" description="Glycolipid transfer protein" evidence="5">
    <location>
        <begin position="72"/>
        <end position="208"/>
    </location>
</feature>
<dbReference type="SUPFAM" id="SSF110004">
    <property type="entry name" value="Glycolipid transfer protein, GLTP"/>
    <property type="match status" value="1"/>
</dbReference>
<keyword evidence="2" id="KW-0813">Transport</keyword>
<evidence type="ECO:0000313" key="6">
    <source>
        <dbReference type="EMBL" id="GAA0152578.1"/>
    </source>
</evidence>
<evidence type="ECO:0000313" key="7">
    <source>
        <dbReference type="Proteomes" id="UP001454036"/>
    </source>
</evidence>
<reference evidence="6 7" key="1">
    <citation type="submission" date="2024-01" db="EMBL/GenBank/DDBJ databases">
        <title>The complete chloroplast genome sequence of Lithospermum erythrorhizon: insights into the phylogenetic relationship among Boraginaceae species and the maternal lineages of purple gromwells.</title>
        <authorList>
            <person name="Okada T."/>
            <person name="Watanabe K."/>
        </authorList>
    </citation>
    <scope>NUCLEOTIDE SEQUENCE [LARGE SCALE GENOMIC DNA]</scope>
</reference>
<dbReference type="PANTHER" id="PTHR10219:SF28">
    <property type="entry name" value="ACD11 HOMOLOG PROTEIN"/>
    <property type="match status" value="1"/>
</dbReference>
<keyword evidence="7" id="KW-1185">Reference proteome</keyword>
<dbReference type="EMBL" id="BAABME010002009">
    <property type="protein sequence ID" value="GAA0152578.1"/>
    <property type="molecule type" value="Genomic_DNA"/>
</dbReference>
<evidence type="ECO:0000256" key="4">
    <source>
        <dbReference type="SAM" id="MobiDB-lite"/>
    </source>
</evidence>
<protein>
    <submittedName>
        <fullName evidence="6">Transfer/carrier protein</fullName>
    </submittedName>
</protein>
<dbReference type="GO" id="GO:0016020">
    <property type="term" value="C:membrane"/>
    <property type="evidence" value="ECO:0007669"/>
    <property type="project" value="TreeGrafter"/>
</dbReference>
<comment type="caution">
    <text evidence="6">The sequence shown here is derived from an EMBL/GenBank/DDBJ whole genome shotgun (WGS) entry which is preliminary data.</text>
</comment>
<keyword evidence="3" id="KW-0445">Lipid transport</keyword>
<dbReference type="FunFam" id="1.10.3520.10:FF:000005">
    <property type="entry name" value="Accelerated cell death 11"/>
    <property type="match status" value="1"/>
</dbReference>
<dbReference type="Pfam" id="PF08718">
    <property type="entry name" value="GLTP"/>
    <property type="match status" value="1"/>
</dbReference>
<proteinExistence type="inferred from homology"/>
<dbReference type="GO" id="GO:1902388">
    <property type="term" value="F:ceramide 1-phosphate transfer activity"/>
    <property type="evidence" value="ECO:0007669"/>
    <property type="project" value="TreeGrafter"/>
</dbReference>
<comment type="similarity">
    <text evidence="1">Belongs to the GLTP family.</text>
</comment>
<evidence type="ECO:0000259" key="5">
    <source>
        <dbReference type="Pfam" id="PF08718"/>
    </source>
</evidence>